<evidence type="ECO:0000313" key="1">
    <source>
        <dbReference type="EMBL" id="TEB40685.1"/>
    </source>
</evidence>
<feature type="non-terminal residue" evidence="1">
    <location>
        <position position="106"/>
    </location>
</feature>
<dbReference type="PANTHER" id="PTHR33361">
    <property type="entry name" value="GLR0591 PROTEIN"/>
    <property type="match status" value="1"/>
</dbReference>
<sequence>KWNLRTTCNTILDISVHTKNMSKADALDLLTKEAFQQQAEADGKWRRVTLSQVQLCSYFTGYTEIYNLREDLKKQQGKDFNLKKFHEKFLSFGSAPVKYIKELMLS</sequence>
<accession>A0A4Y7U2P1</accession>
<evidence type="ECO:0000313" key="2">
    <source>
        <dbReference type="Proteomes" id="UP000298340"/>
    </source>
</evidence>
<proteinExistence type="predicted"/>
<dbReference type="PANTHER" id="PTHR33361:SF15">
    <property type="entry name" value="DUF885 FAMILY LIPOPROTEIN"/>
    <property type="match status" value="1"/>
</dbReference>
<feature type="non-terminal residue" evidence="1">
    <location>
        <position position="1"/>
    </location>
</feature>
<dbReference type="RefSeq" id="WP_134092557.1">
    <property type="nucleotide sequence ID" value="NZ_QWDN01001025.1"/>
</dbReference>
<dbReference type="Pfam" id="PF05960">
    <property type="entry name" value="DUF885"/>
    <property type="match status" value="1"/>
</dbReference>
<name>A0A4Y7U2P1_9FLAO</name>
<dbReference type="InterPro" id="IPR010281">
    <property type="entry name" value="DUF885"/>
</dbReference>
<reference evidence="1 2" key="1">
    <citation type="journal article" date="2018" name="Syst. Appl. Microbiol.">
        <title>Flavobacterium circumlabens sp. nov. and Flavobacterium cupreum sp. nov., two psychrotrophic species isolated from Antarctic environmental samples.</title>
        <authorList>
            <person name="Kralova S."/>
            <person name="Busse H.J."/>
            <person name="Svec P."/>
            <person name="Maslanova I."/>
            <person name="Stankova E."/>
            <person name="Bartak M."/>
            <person name="Sedlacek I."/>
        </authorList>
    </citation>
    <scope>NUCLEOTIDE SEQUENCE [LARGE SCALE GENOMIC DNA]</scope>
    <source>
        <strain evidence="1 2">CCM 8828</strain>
    </source>
</reference>
<gene>
    <name evidence="1" type="ORF">D0809_29350</name>
</gene>
<organism evidence="1 2">
    <name type="scientific">Flavobacterium circumlabens</name>
    <dbReference type="NCBI Taxonomy" id="2133765"/>
    <lineage>
        <taxon>Bacteria</taxon>
        <taxon>Pseudomonadati</taxon>
        <taxon>Bacteroidota</taxon>
        <taxon>Flavobacteriia</taxon>
        <taxon>Flavobacteriales</taxon>
        <taxon>Flavobacteriaceae</taxon>
        <taxon>Flavobacterium</taxon>
    </lineage>
</organism>
<dbReference type="AlphaFoldDB" id="A0A4Y7U2P1"/>
<dbReference type="Proteomes" id="UP000298340">
    <property type="component" value="Unassembled WGS sequence"/>
</dbReference>
<protein>
    <submittedName>
        <fullName evidence="1">DUF885 family protein</fullName>
    </submittedName>
</protein>
<dbReference type="EMBL" id="QWDN01001025">
    <property type="protein sequence ID" value="TEB40685.1"/>
    <property type="molecule type" value="Genomic_DNA"/>
</dbReference>
<comment type="caution">
    <text evidence="1">The sequence shown here is derived from an EMBL/GenBank/DDBJ whole genome shotgun (WGS) entry which is preliminary data.</text>
</comment>